<dbReference type="InterPro" id="IPR033985">
    <property type="entry name" value="SusD-like_N"/>
</dbReference>
<organism evidence="8 9">
    <name type="scientific">Pedobacter ginsenosidimutans</name>
    <dbReference type="NCBI Taxonomy" id="687842"/>
    <lineage>
        <taxon>Bacteria</taxon>
        <taxon>Pseudomonadati</taxon>
        <taxon>Bacteroidota</taxon>
        <taxon>Sphingobacteriia</taxon>
        <taxon>Sphingobacteriales</taxon>
        <taxon>Sphingobacteriaceae</taxon>
        <taxon>Pedobacter</taxon>
    </lineage>
</organism>
<dbReference type="PROSITE" id="PS51257">
    <property type="entry name" value="PROKAR_LIPOPROTEIN"/>
    <property type="match status" value="1"/>
</dbReference>
<comment type="similarity">
    <text evidence="2">Belongs to the SusD family.</text>
</comment>
<dbReference type="OrthoDB" id="9773740at2"/>
<evidence type="ECO:0000256" key="4">
    <source>
        <dbReference type="ARBA" id="ARBA00023136"/>
    </source>
</evidence>
<feature type="domain" description="SusD-like N-terminal" evidence="7">
    <location>
        <begin position="109"/>
        <end position="209"/>
    </location>
</feature>
<dbReference type="Gene3D" id="1.25.40.390">
    <property type="match status" value="1"/>
</dbReference>
<keyword evidence="9" id="KW-1185">Reference proteome</keyword>
<dbReference type="Pfam" id="PF14322">
    <property type="entry name" value="SusD-like_3"/>
    <property type="match status" value="1"/>
</dbReference>
<dbReference type="GO" id="GO:0009279">
    <property type="term" value="C:cell outer membrane"/>
    <property type="evidence" value="ECO:0007669"/>
    <property type="project" value="UniProtKB-SubCell"/>
</dbReference>
<protein>
    <submittedName>
        <fullName evidence="8">Starch-binding protein</fullName>
    </submittedName>
</protein>
<evidence type="ECO:0000256" key="2">
    <source>
        <dbReference type="ARBA" id="ARBA00006275"/>
    </source>
</evidence>
<evidence type="ECO:0000259" key="7">
    <source>
        <dbReference type="Pfam" id="PF14322"/>
    </source>
</evidence>
<dbReference type="Pfam" id="PF07980">
    <property type="entry name" value="SusD_RagB"/>
    <property type="match status" value="1"/>
</dbReference>
<keyword evidence="3" id="KW-0732">Signal</keyword>
<dbReference type="EMBL" id="LMZQ01000003">
    <property type="protein sequence ID" value="KRT17017.1"/>
    <property type="molecule type" value="Genomic_DNA"/>
</dbReference>
<evidence type="ECO:0000313" key="9">
    <source>
        <dbReference type="Proteomes" id="UP000051950"/>
    </source>
</evidence>
<evidence type="ECO:0000256" key="3">
    <source>
        <dbReference type="ARBA" id="ARBA00022729"/>
    </source>
</evidence>
<accession>A0A0T5VTN1</accession>
<dbReference type="InterPro" id="IPR012944">
    <property type="entry name" value="SusD_RagB_dom"/>
</dbReference>
<evidence type="ECO:0000256" key="5">
    <source>
        <dbReference type="ARBA" id="ARBA00023237"/>
    </source>
</evidence>
<proteinExistence type="inferred from homology"/>
<dbReference type="CDD" id="cd08977">
    <property type="entry name" value="SusD"/>
    <property type="match status" value="1"/>
</dbReference>
<dbReference type="AlphaFoldDB" id="A0A0T5VTN1"/>
<evidence type="ECO:0000313" key="8">
    <source>
        <dbReference type="EMBL" id="KRT17017.1"/>
    </source>
</evidence>
<dbReference type="STRING" id="687842.ASU31_04890"/>
<dbReference type="SUPFAM" id="SSF48452">
    <property type="entry name" value="TPR-like"/>
    <property type="match status" value="1"/>
</dbReference>
<evidence type="ECO:0000259" key="6">
    <source>
        <dbReference type="Pfam" id="PF07980"/>
    </source>
</evidence>
<sequence length="515" mass="58065">MEIATKNTSITMKNILYAFLLAVVALTSCNKALETDSSRVVGEKNMWNTVEDARAGILGVYALTRAALSDNNSHWIYGDVRPGEFTSPKRQDLKAVISNNLNASYPVVESLSDWTRFYAIVNGANVFLENIAHVKATDKRYSDNNMTVDIAQARFLRAFAYFYMVRIWGDVPFIISSNEGVFENKAREKQAKVLAWVESEVLRAAADLPFIYSGNDIQQPGDYYNEGGGRWGGALATKVTAYAVLSHVAAWNADYASVAKYSKFVEDNYGRSGGGYTSTTDLSNSNGFFYNKNNRQMFGFNSDYGHIDGSSTGHIEELTLAEPIITKSVPDIYLPKDSILKYFNLPKDERFSIDTLGQSKFDRYFTNLNGKYPIFSKIKVIQGGGTDPNFRYFTSALIFTRLEDIVLLRAEALSVLGDQQGAILELVQVMGRRVTPGTTLSFNLSSDDIIKMIFEERHRELLGEGHRWYDLIRYNKIKQNDAKFMNLINSGGIYWPISRRLISQNSLLTQNPYWR</sequence>
<name>A0A0T5VTN1_9SPHI</name>
<dbReference type="Proteomes" id="UP000051950">
    <property type="component" value="Unassembled WGS sequence"/>
</dbReference>
<comment type="subcellular location">
    <subcellularLocation>
        <location evidence="1">Cell outer membrane</location>
    </subcellularLocation>
</comment>
<dbReference type="InterPro" id="IPR011990">
    <property type="entry name" value="TPR-like_helical_dom_sf"/>
</dbReference>
<feature type="domain" description="RagB/SusD" evidence="6">
    <location>
        <begin position="387"/>
        <end position="514"/>
    </location>
</feature>
<reference evidence="8 9" key="1">
    <citation type="submission" date="2015-11" db="EMBL/GenBank/DDBJ databases">
        <title>Sequence of Pedobacter ginsenosidimutans.</title>
        <authorList>
            <person name="Carson E."/>
            <person name="Keyser V."/>
            <person name="Newman J."/>
            <person name="Miller J."/>
        </authorList>
    </citation>
    <scope>NUCLEOTIDE SEQUENCE [LARGE SCALE GENOMIC DNA]</scope>
    <source>
        <strain evidence="8 9">KACC 14530</strain>
    </source>
</reference>
<gene>
    <name evidence="8" type="ORF">ASU31_04890</name>
</gene>
<evidence type="ECO:0000256" key="1">
    <source>
        <dbReference type="ARBA" id="ARBA00004442"/>
    </source>
</evidence>
<comment type="caution">
    <text evidence="8">The sequence shown here is derived from an EMBL/GenBank/DDBJ whole genome shotgun (WGS) entry which is preliminary data.</text>
</comment>
<keyword evidence="4" id="KW-0472">Membrane</keyword>
<keyword evidence="5" id="KW-0998">Cell outer membrane</keyword>